<evidence type="ECO:0000259" key="2">
    <source>
        <dbReference type="Pfam" id="PF00014"/>
    </source>
</evidence>
<dbReference type="AlphaFoldDB" id="Q8MVF6"/>
<reference evidence="3" key="1">
    <citation type="journal article" date="2002" name="J. Exp. Biol.">
        <title>Exploring the sialome of the tick Ixodes scapularis.</title>
        <authorList>
            <person name="Valenzuela J.G."/>
            <person name="Francischetti I.M."/>
            <person name="Pham V.M."/>
            <person name="Garfield M.K."/>
            <person name="Mather T.N."/>
            <person name="Ribeiro J.M."/>
        </authorList>
    </citation>
    <scope>NUCLEOTIDE SEQUENCE</scope>
    <source>
        <strain evidence="3">Rhode Island</strain>
        <tissue evidence="3">Salivary gland</tissue>
    </source>
</reference>
<feature type="signal peptide" evidence="1">
    <location>
        <begin position="1"/>
        <end position="19"/>
    </location>
</feature>
<dbReference type="SUPFAM" id="SSF57362">
    <property type="entry name" value="BPTI-like"/>
    <property type="match status" value="1"/>
</dbReference>
<feature type="domain" description="BPTI/Kunitz inhibitor" evidence="2">
    <location>
        <begin position="24"/>
        <end position="73"/>
    </location>
</feature>
<dbReference type="InterPro" id="IPR036880">
    <property type="entry name" value="Kunitz_BPTI_sf"/>
</dbReference>
<dbReference type="EMBL" id="AF483684">
    <property type="protein sequence ID" value="AAM93606.1"/>
    <property type="molecule type" value="mRNA"/>
</dbReference>
<sequence>MKAILAVTCIVSAVVLISALPQEVCEGPHAISSCDPNAPLANWYYFNNGTARCESLFGCGGPNEFSTEDECKKKNVRSEYTR</sequence>
<proteinExistence type="evidence at transcript level"/>
<accession>Q8MVF6</accession>
<evidence type="ECO:0000256" key="1">
    <source>
        <dbReference type="SAM" id="SignalP"/>
    </source>
</evidence>
<dbReference type="GO" id="GO:0004867">
    <property type="term" value="F:serine-type endopeptidase inhibitor activity"/>
    <property type="evidence" value="ECO:0007669"/>
    <property type="project" value="InterPro"/>
</dbReference>
<keyword evidence="1" id="KW-0732">Signal</keyword>
<dbReference type="Pfam" id="PF00014">
    <property type="entry name" value="Kunitz_BPTI"/>
    <property type="match status" value="1"/>
</dbReference>
<dbReference type="InterPro" id="IPR002223">
    <property type="entry name" value="Kunitz_BPTI"/>
</dbReference>
<organism evidence="3">
    <name type="scientific">Ixodes scapularis</name>
    <name type="common">Black-legged tick</name>
    <name type="synonym">Deer tick</name>
    <dbReference type="NCBI Taxonomy" id="6945"/>
    <lineage>
        <taxon>Eukaryota</taxon>
        <taxon>Metazoa</taxon>
        <taxon>Ecdysozoa</taxon>
        <taxon>Arthropoda</taxon>
        <taxon>Chelicerata</taxon>
        <taxon>Arachnida</taxon>
        <taxon>Acari</taxon>
        <taxon>Parasitiformes</taxon>
        <taxon>Ixodida</taxon>
        <taxon>Ixodoidea</taxon>
        <taxon>Ixodidae</taxon>
        <taxon>Ixodinae</taxon>
        <taxon>Ixodes</taxon>
    </lineage>
</organism>
<protein>
    <submittedName>
        <fullName evidence="3">Putative secreted protein</fullName>
    </submittedName>
</protein>
<feature type="chain" id="PRO_5004312757" evidence="1">
    <location>
        <begin position="20"/>
        <end position="82"/>
    </location>
</feature>
<evidence type="ECO:0000313" key="3">
    <source>
        <dbReference type="EMBL" id="AAM93606.1"/>
    </source>
</evidence>
<dbReference type="Gene3D" id="4.10.410.10">
    <property type="entry name" value="Pancreatic trypsin inhibitor Kunitz domain"/>
    <property type="match status" value="1"/>
</dbReference>
<name>Q8MVF6_IXOSC</name>